<keyword evidence="2" id="KW-1185">Reference proteome</keyword>
<evidence type="ECO:0000313" key="1">
    <source>
        <dbReference type="EMBL" id="KEY91247.1"/>
    </source>
</evidence>
<proteinExistence type="predicted"/>
<name>A0A084CN68_9GAMM</name>
<dbReference type="STRING" id="1179155.CF67_03028"/>
<sequence>MTGLQFSTFLTENSHIVSRVDTCFNSEWDVAVGIGFNGPVDQLVDVYGQFLIHYLNSIGRTIQTEINIGGRMWITEKIEVTGRIGRNDDRSVFHSGIRFHSTQQLSISAEVRNNGLYGPQATMSVRFHF</sequence>
<dbReference type="AlphaFoldDB" id="A0A084CN68"/>
<comment type="caution">
    <text evidence="1">The sequence shown here is derived from an EMBL/GenBank/DDBJ whole genome shotgun (WGS) entry which is preliminary data.</text>
</comment>
<dbReference type="eggNOG" id="ENOG5031MNT">
    <property type="taxonomic scope" value="Bacteria"/>
</dbReference>
<accession>A0A084CN68</accession>
<evidence type="ECO:0000313" key="2">
    <source>
        <dbReference type="Proteomes" id="UP000053784"/>
    </source>
</evidence>
<reference evidence="1 2" key="1">
    <citation type="submission" date="2014-03" db="EMBL/GenBank/DDBJ databases">
        <title>Selection and divergence in the genomes of co-occurring obligate luminous symbionts with specific hosts.</title>
        <authorList>
            <person name="Hendry T.A."/>
            <person name="de Wet J.R."/>
            <person name="Dunlap P.V."/>
        </authorList>
    </citation>
    <scope>NUCLEOTIDE SEQUENCE [LARGE SCALE GENOMIC DNA]</scope>
    <source>
        <strain evidence="1 2">Ppalp.1</strain>
    </source>
</reference>
<dbReference type="EMBL" id="JGVK01000022">
    <property type="protein sequence ID" value="KEY91247.1"/>
    <property type="molecule type" value="Genomic_DNA"/>
</dbReference>
<organism evidence="1 2">
    <name type="scientific">Candidatus Photodesmus blepharonis</name>
    <dbReference type="NCBI Taxonomy" id="1179155"/>
    <lineage>
        <taxon>Bacteria</taxon>
        <taxon>Pseudomonadati</taxon>
        <taxon>Pseudomonadota</taxon>
        <taxon>Gammaproteobacteria</taxon>
        <taxon>Vibrionales</taxon>
        <taxon>Vibrionaceae</taxon>
        <taxon>Candidatus Photodesmus</taxon>
    </lineage>
</organism>
<dbReference type="Proteomes" id="UP000053784">
    <property type="component" value="Unassembled WGS sequence"/>
</dbReference>
<protein>
    <submittedName>
        <fullName evidence="1">Uncharacterized protein</fullName>
    </submittedName>
</protein>
<gene>
    <name evidence="1" type="ORF">CF67_03028</name>
</gene>